<evidence type="ECO:0008006" key="4">
    <source>
        <dbReference type="Google" id="ProtNLM"/>
    </source>
</evidence>
<protein>
    <recommendedName>
        <fullName evidence="4">Prepilin-type cleavage/methylation domain-containing protein</fullName>
    </recommendedName>
</protein>
<keyword evidence="1" id="KW-1133">Transmembrane helix</keyword>
<comment type="caution">
    <text evidence="2">The sequence shown here is derived from an EMBL/GenBank/DDBJ whole genome shotgun (WGS) entry which is preliminary data.</text>
</comment>
<dbReference type="RefSeq" id="WP_089023339.1">
    <property type="nucleotide sequence ID" value="NZ_NIQC01000009.1"/>
</dbReference>
<evidence type="ECO:0000256" key="1">
    <source>
        <dbReference type="SAM" id="Phobius"/>
    </source>
</evidence>
<dbReference type="PROSITE" id="PS00409">
    <property type="entry name" value="PROKAR_NTER_METHYL"/>
    <property type="match status" value="1"/>
</dbReference>
<keyword evidence="3" id="KW-1185">Reference proteome</keyword>
<proteinExistence type="predicted"/>
<evidence type="ECO:0000313" key="2">
    <source>
        <dbReference type="EMBL" id="OWZ84049.1"/>
    </source>
</evidence>
<dbReference type="AlphaFoldDB" id="A0A226C0S4"/>
<keyword evidence="1" id="KW-0472">Membrane</keyword>
<reference evidence="2 3" key="1">
    <citation type="submission" date="2017-06" db="EMBL/GenBank/DDBJ databases">
        <title>Draft Genome Sequence of Natranaerobius trueperi halophilic, alkalithermophilic bacteria from soda lakes.</title>
        <authorList>
            <person name="Zhao B."/>
        </authorList>
    </citation>
    <scope>NUCLEOTIDE SEQUENCE [LARGE SCALE GENOMIC DNA]</scope>
    <source>
        <strain evidence="2 3">DSM 18760</strain>
    </source>
</reference>
<sequence>MRKSYNHLKNEKGYTLVELLATTILIGIVTISILSIFSQGIKSWYIATDSVEIQQNSRYVMNQMVETIRELDKDKLEISSDNYLLLEGRNIFYLCGTDIKNEFNLPVASNICDLQFTKKQMRNGRLVKVENTSSHWDLLSITLSVKNYGKVQTYNTNVLPRN</sequence>
<organism evidence="2 3">
    <name type="scientific">Natranaerobius trueperi</name>
    <dbReference type="NCBI Taxonomy" id="759412"/>
    <lineage>
        <taxon>Bacteria</taxon>
        <taxon>Bacillati</taxon>
        <taxon>Bacillota</taxon>
        <taxon>Clostridia</taxon>
        <taxon>Natranaerobiales</taxon>
        <taxon>Natranaerobiaceae</taxon>
        <taxon>Natranaerobius</taxon>
    </lineage>
</organism>
<dbReference type="EMBL" id="NIQC01000009">
    <property type="protein sequence ID" value="OWZ84049.1"/>
    <property type="molecule type" value="Genomic_DNA"/>
</dbReference>
<dbReference type="Pfam" id="PF07963">
    <property type="entry name" value="N_methyl"/>
    <property type="match status" value="1"/>
</dbReference>
<feature type="transmembrane region" description="Helical" evidence="1">
    <location>
        <begin position="20"/>
        <end position="37"/>
    </location>
</feature>
<dbReference type="OrthoDB" id="1786582at2"/>
<accession>A0A226C0S4</accession>
<dbReference type="Proteomes" id="UP000214588">
    <property type="component" value="Unassembled WGS sequence"/>
</dbReference>
<keyword evidence="1" id="KW-0812">Transmembrane</keyword>
<dbReference type="InterPro" id="IPR012902">
    <property type="entry name" value="N_methyl_site"/>
</dbReference>
<gene>
    <name evidence="2" type="ORF">CDO51_05680</name>
</gene>
<evidence type="ECO:0000313" key="3">
    <source>
        <dbReference type="Proteomes" id="UP000214588"/>
    </source>
</evidence>
<name>A0A226C0S4_9FIRM</name>